<evidence type="ECO:0000313" key="3">
    <source>
        <dbReference type="Proteomes" id="UP001222932"/>
    </source>
</evidence>
<evidence type="ECO:0000313" key="2">
    <source>
        <dbReference type="EMBL" id="GMK56063.1"/>
    </source>
</evidence>
<dbReference type="AlphaFoldDB" id="A0AAD3YBG0"/>
<sequence length="98" mass="10394">MAHRRTDSLCSVSSVVSDTSSTSSGEWVYVDSPTPLMSTPTTTSPPSSPGGRRHSVGLGLAPSLCDFNPSPHRPTVRPQLRPLILAAKYPLNPSLPLL</sequence>
<reference evidence="2" key="1">
    <citation type="journal article" date="2023" name="BMC Genomics">
        <title>Chromosome-level genome assemblies of Cutaneotrichosporon spp. (Trichosporonales, Basidiomycota) reveal imbalanced evolution between nucleotide sequences and chromosome synteny.</title>
        <authorList>
            <person name="Kobayashi Y."/>
            <person name="Kayamori A."/>
            <person name="Aoki K."/>
            <person name="Shiwa Y."/>
            <person name="Matsutani M."/>
            <person name="Fujita N."/>
            <person name="Sugita T."/>
            <person name="Iwasaki W."/>
            <person name="Tanaka N."/>
            <person name="Takashima M."/>
        </authorList>
    </citation>
    <scope>NUCLEOTIDE SEQUENCE</scope>
    <source>
        <strain evidence="2">HIS016</strain>
    </source>
</reference>
<dbReference type="Proteomes" id="UP001222932">
    <property type="component" value="Unassembled WGS sequence"/>
</dbReference>
<gene>
    <name evidence="2" type="ORF">CspeluHIS016_0211190</name>
</gene>
<keyword evidence="3" id="KW-1185">Reference proteome</keyword>
<protein>
    <submittedName>
        <fullName evidence="2">Uncharacterized protein</fullName>
    </submittedName>
</protein>
<reference evidence="2" key="2">
    <citation type="submission" date="2023-06" db="EMBL/GenBank/DDBJ databases">
        <authorList>
            <person name="Kobayashi Y."/>
            <person name="Kayamori A."/>
            <person name="Aoki K."/>
            <person name="Shiwa Y."/>
            <person name="Fujita N."/>
            <person name="Sugita T."/>
            <person name="Iwasaki W."/>
            <person name="Tanaka N."/>
            <person name="Takashima M."/>
        </authorList>
    </citation>
    <scope>NUCLEOTIDE SEQUENCE</scope>
    <source>
        <strain evidence="2">HIS016</strain>
    </source>
</reference>
<name>A0AAD3YBG0_9TREE</name>
<feature type="region of interest" description="Disordered" evidence="1">
    <location>
        <begin position="1"/>
        <end position="61"/>
    </location>
</feature>
<comment type="caution">
    <text evidence="2">The sequence shown here is derived from an EMBL/GenBank/DDBJ whole genome shotgun (WGS) entry which is preliminary data.</text>
</comment>
<feature type="compositionally biased region" description="Low complexity" evidence="1">
    <location>
        <begin position="32"/>
        <end position="45"/>
    </location>
</feature>
<evidence type="ECO:0000256" key="1">
    <source>
        <dbReference type="SAM" id="MobiDB-lite"/>
    </source>
</evidence>
<proteinExistence type="predicted"/>
<feature type="compositionally biased region" description="Low complexity" evidence="1">
    <location>
        <begin position="8"/>
        <end position="24"/>
    </location>
</feature>
<accession>A0AAD3YBG0</accession>
<organism evidence="2 3">
    <name type="scientific">Cutaneotrichosporon spelunceum</name>
    <dbReference type="NCBI Taxonomy" id="1672016"/>
    <lineage>
        <taxon>Eukaryota</taxon>
        <taxon>Fungi</taxon>
        <taxon>Dikarya</taxon>
        <taxon>Basidiomycota</taxon>
        <taxon>Agaricomycotina</taxon>
        <taxon>Tremellomycetes</taxon>
        <taxon>Trichosporonales</taxon>
        <taxon>Trichosporonaceae</taxon>
        <taxon>Cutaneotrichosporon</taxon>
    </lineage>
</organism>
<dbReference type="EMBL" id="BTCM01000002">
    <property type="protein sequence ID" value="GMK56063.1"/>
    <property type="molecule type" value="Genomic_DNA"/>
</dbReference>